<dbReference type="AlphaFoldDB" id="A0A2T0WPU1"/>
<dbReference type="InterPro" id="IPR027417">
    <property type="entry name" value="P-loop_NTPase"/>
</dbReference>
<dbReference type="SUPFAM" id="SSF53474">
    <property type="entry name" value="alpha/beta-Hydrolases"/>
    <property type="match status" value="1"/>
</dbReference>
<name>A0A2T0WPU1_9RHOB</name>
<protein>
    <recommendedName>
        <fullName evidence="3">Sulfotransferase family protein</fullName>
    </recommendedName>
</protein>
<reference evidence="1 2" key="1">
    <citation type="submission" date="2018-03" db="EMBL/GenBank/DDBJ databases">
        <title>Genomic Encyclopedia of Archaeal and Bacterial Type Strains, Phase II (KMG-II): from individual species to whole genera.</title>
        <authorList>
            <person name="Goeker M."/>
        </authorList>
    </citation>
    <scope>NUCLEOTIDE SEQUENCE [LARGE SCALE GENOMIC DNA]</scope>
    <source>
        <strain evidence="1 2">DSM 100212</strain>
    </source>
</reference>
<organism evidence="1 2">
    <name type="scientific">Donghicola tyrosinivorans</name>
    <dbReference type="NCBI Taxonomy" id="1652492"/>
    <lineage>
        <taxon>Bacteria</taxon>
        <taxon>Pseudomonadati</taxon>
        <taxon>Pseudomonadota</taxon>
        <taxon>Alphaproteobacteria</taxon>
        <taxon>Rhodobacterales</taxon>
        <taxon>Roseobacteraceae</taxon>
        <taxon>Donghicola</taxon>
    </lineage>
</organism>
<comment type="caution">
    <text evidence="1">The sequence shown here is derived from an EMBL/GenBank/DDBJ whole genome shotgun (WGS) entry which is preliminary data.</text>
</comment>
<accession>A0A2T0WPU1</accession>
<dbReference type="SUPFAM" id="SSF52540">
    <property type="entry name" value="P-loop containing nucleoside triphosphate hydrolases"/>
    <property type="match status" value="1"/>
</dbReference>
<dbReference type="Proteomes" id="UP000238392">
    <property type="component" value="Unassembled WGS sequence"/>
</dbReference>
<proteinExistence type="predicted"/>
<sequence>MPKGRVIYQSPHMSARFVEGKTERVVVSFPDRIHPLGAEQEGWAERFLSKRGISAIYIVQGKVDWFQCPDFFDAMRACRAFLGSRPVTAYGGSMGGYGAMLGAKTLGADLCFAMMPQFDIGPEVVPFEKRYLDFAKEIGPFRHRILQEVSRDCHYVVPYDPSHGKDQRHVTLLSQSYSMELLPVYRCGHGVLRYVKAANAGDVLADVLTGQRPARDLRKRIRNWRHLSLRYLQKMRLKAAERGHSGKYDYDHAIEMHGQLMPARPAGQKQLPRVVVHCGLPKTGTSSLQAYFFENAARYRADGVYYPTKNADKSELNHAWFSQELRDGSVQELQRTLAGCPPDCHTVFLSDESLFVELPGWTDGAKDTLAKALKGYQVELVLCQRDKAAWMRSFYLQAVQNRRGGPVTKRDSARNLWQATLPFDDFYQQPYCKTLLDFDQMHTALKDVFQADKVTDFPFQSGSDVVKEFCKAMGWPHFKGEAPLAANPSITDTQGEILRQANGMGTAPGRTIKMLIELAQDPDTVLRPKRLARLSELVSRFDWQDVSFQQNPPLVVEKADFKAELERLQELAREVRKKAMQ</sequence>
<evidence type="ECO:0000313" key="1">
    <source>
        <dbReference type="EMBL" id="PRY88710.1"/>
    </source>
</evidence>
<evidence type="ECO:0000313" key="2">
    <source>
        <dbReference type="Proteomes" id="UP000238392"/>
    </source>
</evidence>
<dbReference type="EMBL" id="PVTQ01000007">
    <property type="protein sequence ID" value="PRY88710.1"/>
    <property type="molecule type" value="Genomic_DNA"/>
</dbReference>
<dbReference type="InterPro" id="IPR029058">
    <property type="entry name" value="AB_hydrolase_fold"/>
</dbReference>
<keyword evidence="2" id="KW-1185">Reference proteome</keyword>
<evidence type="ECO:0008006" key="3">
    <source>
        <dbReference type="Google" id="ProtNLM"/>
    </source>
</evidence>
<gene>
    <name evidence="1" type="ORF">CLV74_10751</name>
</gene>